<evidence type="ECO:0000313" key="1">
    <source>
        <dbReference type="EMBL" id="EFV42779.1"/>
    </source>
</evidence>
<proteinExistence type="predicted"/>
<keyword evidence="2" id="KW-1185">Reference proteome</keyword>
<organism evidence="1 2">
    <name type="scientific">Bilophila wadsworthia (strain 3_1_6)</name>
    <dbReference type="NCBI Taxonomy" id="563192"/>
    <lineage>
        <taxon>Bacteria</taxon>
        <taxon>Pseudomonadati</taxon>
        <taxon>Thermodesulfobacteriota</taxon>
        <taxon>Desulfovibrionia</taxon>
        <taxon>Desulfovibrionales</taxon>
        <taxon>Desulfovibrionaceae</taxon>
        <taxon>Bilophila</taxon>
    </lineage>
</organism>
<reference evidence="1 2" key="2">
    <citation type="submission" date="2013-04" db="EMBL/GenBank/DDBJ databases">
        <title>The Genome Sequence of Bilophila wadsworthia 3_1_6.</title>
        <authorList>
            <consortium name="The Broad Institute Genomics Platform"/>
            <person name="Earl A."/>
            <person name="Ward D."/>
            <person name="Feldgarden M."/>
            <person name="Gevers D."/>
            <person name="Sibley C."/>
            <person name="Strauss J."/>
            <person name="Allen-Vercoe E."/>
            <person name="Walker B."/>
            <person name="Young S."/>
            <person name="Zeng Q."/>
            <person name="Gargeya S."/>
            <person name="Fitzgerald M."/>
            <person name="Haas B."/>
            <person name="Abouelleil A."/>
            <person name="Allen A.W."/>
            <person name="Alvarado L."/>
            <person name="Arachchi H.M."/>
            <person name="Berlin A.M."/>
            <person name="Chapman S.B."/>
            <person name="Gainer-Dewar J."/>
            <person name="Goldberg J."/>
            <person name="Griggs A."/>
            <person name="Gujja S."/>
            <person name="Hansen M."/>
            <person name="Howarth C."/>
            <person name="Imamovic A."/>
            <person name="Ireland A."/>
            <person name="Larimer J."/>
            <person name="McCowan C."/>
            <person name="Murphy C."/>
            <person name="Pearson M."/>
            <person name="Poon T.W."/>
            <person name="Priest M."/>
            <person name="Roberts A."/>
            <person name="Saif S."/>
            <person name="Shea T."/>
            <person name="Sisk P."/>
            <person name="Sykes S."/>
            <person name="Wortman J."/>
            <person name="Nusbaum C."/>
            <person name="Birren B."/>
        </authorList>
    </citation>
    <scope>NUCLEOTIDE SEQUENCE [LARGE SCALE GENOMIC DNA]</scope>
    <source>
        <strain evidence="1 2">3_1_6</strain>
    </source>
</reference>
<dbReference type="OrthoDB" id="10017038at2"/>
<comment type="caution">
    <text evidence="1">The sequence shown here is derived from an EMBL/GenBank/DDBJ whole genome shotgun (WGS) entry which is preliminary data.</text>
</comment>
<dbReference type="Proteomes" id="UP000006034">
    <property type="component" value="Unassembled WGS sequence"/>
</dbReference>
<reference evidence="1 2" key="1">
    <citation type="submission" date="2010-10" db="EMBL/GenBank/DDBJ databases">
        <authorList>
            <consortium name="The Broad Institute Genome Sequencing Platform"/>
            <person name="Ward D."/>
            <person name="Earl A."/>
            <person name="Feldgarden M."/>
            <person name="Young S.K."/>
            <person name="Gargeya S."/>
            <person name="Zeng Q."/>
            <person name="Alvarado L."/>
            <person name="Berlin A."/>
            <person name="Bochicchio J."/>
            <person name="Chapman S.B."/>
            <person name="Chen Z."/>
            <person name="Freedman E."/>
            <person name="Gellesch M."/>
            <person name="Goldberg J."/>
            <person name="Griggs A."/>
            <person name="Gujja S."/>
            <person name="Heilman E."/>
            <person name="Heiman D."/>
            <person name="Howarth C."/>
            <person name="Mehta T."/>
            <person name="Neiman D."/>
            <person name="Pearson M."/>
            <person name="Roberts A."/>
            <person name="Saif S."/>
            <person name="Shea T."/>
            <person name="Shenoy N."/>
            <person name="Sisk P."/>
            <person name="Stolte C."/>
            <person name="Sykes S."/>
            <person name="White J."/>
            <person name="Yandava C."/>
            <person name="Allen-Vercoe E."/>
            <person name="Sibley C."/>
            <person name="Ambrose C.E."/>
            <person name="Strauss J."/>
            <person name="Daigneault M."/>
            <person name="Haas B."/>
            <person name="Nusbaum C."/>
            <person name="Birren B."/>
        </authorList>
    </citation>
    <scope>NUCLEOTIDE SEQUENCE [LARGE SCALE GENOMIC DNA]</scope>
    <source>
        <strain evidence="1 2">3_1_6</strain>
    </source>
</reference>
<dbReference type="AlphaFoldDB" id="E5YB83"/>
<dbReference type="STRING" id="563192.HMPREF0179_03456"/>
<protein>
    <submittedName>
        <fullName evidence="1">Uncharacterized protein</fullName>
    </submittedName>
</protein>
<evidence type="ECO:0000313" key="2">
    <source>
        <dbReference type="Proteomes" id="UP000006034"/>
    </source>
</evidence>
<sequence length="134" mass="14396">MSTTTTYSLLPVTRIATTPRAHADVTLGFSKRGDLSLIFSPAFLAEHAALGIGSKVLIAYSAEAKKLLIAPPSAEQKEHLRTVRKRVGFPGAGCVVVSARNLPEGMPHPEKQREPVLWEPEENGAVALDLSRLA</sequence>
<dbReference type="RefSeq" id="WP_005030313.1">
    <property type="nucleotide sequence ID" value="NZ_KE150238.1"/>
</dbReference>
<dbReference type="HOGENOM" id="CLU_1892112_0_0_7"/>
<gene>
    <name evidence="1" type="ORF">HMPREF0179_03456</name>
</gene>
<accession>E5YB83</accession>
<name>E5YB83_BILW3</name>
<dbReference type="EMBL" id="ADCP02000001">
    <property type="protein sequence ID" value="EFV42779.1"/>
    <property type="molecule type" value="Genomic_DNA"/>
</dbReference>
<dbReference type="GeneID" id="78085008"/>